<dbReference type="OrthoDB" id="9801717at2"/>
<organism evidence="4 5">
    <name type="scientific">Sphingobium cupriresistens</name>
    <dbReference type="NCBI Taxonomy" id="1132417"/>
    <lineage>
        <taxon>Bacteria</taxon>
        <taxon>Pseudomonadati</taxon>
        <taxon>Pseudomonadota</taxon>
        <taxon>Alphaproteobacteria</taxon>
        <taxon>Sphingomonadales</taxon>
        <taxon>Sphingomonadaceae</taxon>
        <taxon>Sphingobium</taxon>
    </lineage>
</organism>
<evidence type="ECO:0000256" key="1">
    <source>
        <dbReference type="ARBA" id="ARBA00022908"/>
    </source>
</evidence>
<accession>A0A8G1ZC95</accession>
<gene>
    <name evidence="4" type="ORF">EWH12_21010</name>
</gene>
<name>A0A8G1ZC95_9SPHN</name>
<dbReference type="GO" id="GO:0003677">
    <property type="term" value="F:DNA binding"/>
    <property type="evidence" value="ECO:0007669"/>
    <property type="project" value="InterPro"/>
</dbReference>
<proteinExistence type="predicted"/>
<dbReference type="AlphaFoldDB" id="A0A8G1ZC95"/>
<evidence type="ECO:0000256" key="2">
    <source>
        <dbReference type="ARBA" id="ARBA00023172"/>
    </source>
</evidence>
<evidence type="ECO:0000313" key="4">
    <source>
        <dbReference type="EMBL" id="RYM05608.1"/>
    </source>
</evidence>
<keyword evidence="1" id="KW-0229">DNA integration</keyword>
<dbReference type="Proteomes" id="UP000291572">
    <property type="component" value="Unassembled WGS sequence"/>
</dbReference>
<dbReference type="EMBL" id="SEOO01000073">
    <property type="protein sequence ID" value="RYM05608.1"/>
    <property type="molecule type" value="Genomic_DNA"/>
</dbReference>
<dbReference type="GO" id="GO:0006310">
    <property type="term" value="P:DNA recombination"/>
    <property type="evidence" value="ECO:0007669"/>
    <property type="project" value="UniProtKB-KW"/>
</dbReference>
<dbReference type="PANTHER" id="PTHR30349">
    <property type="entry name" value="PHAGE INTEGRASE-RELATED"/>
    <property type="match status" value="1"/>
</dbReference>
<evidence type="ECO:0000313" key="5">
    <source>
        <dbReference type="Proteomes" id="UP000291572"/>
    </source>
</evidence>
<protein>
    <submittedName>
        <fullName evidence="4">Site-specific integrase</fullName>
    </submittedName>
</protein>
<dbReference type="RefSeq" id="WP_129927730.1">
    <property type="nucleotide sequence ID" value="NZ_SEOO01000073.1"/>
</dbReference>
<dbReference type="PANTHER" id="PTHR30349:SF64">
    <property type="entry name" value="PROPHAGE INTEGRASE INTD-RELATED"/>
    <property type="match status" value="1"/>
</dbReference>
<dbReference type="PROSITE" id="PS51898">
    <property type="entry name" value="TYR_RECOMBINASE"/>
    <property type="match status" value="1"/>
</dbReference>
<dbReference type="InterPro" id="IPR050090">
    <property type="entry name" value="Tyrosine_recombinase_XerCD"/>
</dbReference>
<feature type="domain" description="Tyr recombinase" evidence="3">
    <location>
        <begin position="10"/>
        <end position="183"/>
    </location>
</feature>
<dbReference type="SUPFAM" id="SSF56349">
    <property type="entry name" value="DNA breaking-rejoining enzymes"/>
    <property type="match status" value="1"/>
</dbReference>
<evidence type="ECO:0000259" key="3">
    <source>
        <dbReference type="PROSITE" id="PS51898"/>
    </source>
</evidence>
<comment type="caution">
    <text evidence="4">The sequence shown here is derived from an EMBL/GenBank/DDBJ whole genome shotgun (WGS) entry which is preliminary data.</text>
</comment>
<dbReference type="CDD" id="cd01189">
    <property type="entry name" value="INT_ICEBs1_C_like"/>
    <property type="match status" value="1"/>
</dbReference>
<reference evidence="4 5" key="1">
    <citation type="submission" date="2019-02" db="EMBL/GenBank/DDBJ databases">
        <authorList>
            <person name="Feng G."/>
        </authorList>
    </citation>
    <scope>NUCLEOTIDE SEQUENCE [LARGE SCALE GENOMIC DNA]</scope>
    <source>
        <strain evidence="4 5">CCTCC AB 2011146</strain>
    </source>
</reference>
<dbReference type="InterPro" id="IPR011010">
    <property type="entry name" value="DNA_brk_join_enz"/>
</dbReference>
<sequence length="275" mass="30318">MPWTIFNREGRRKYLTSNEIDRFVQSARAQSTDIYIFCCMMAFTGCRISEALSLTRESVDFEAKAVIVKSLKKRGKMIYRAIPLPPKFLTTLARWLKSDVSDDDRLWPWSRMTGYRRICEVMRDAGVKGGHAMPKGLRHGFGVRAIQASVPLNLVQKWLGHADIKTTAIYTSAMGPEERAIASRMWGRNQAHGGIIEDTCSPPERVPPSACDTNSTVMPHGRLADLPAGKNRALGSDASIDGQSVRPPVKAVFAKDAILPSDTILAILSSLKGGS</sequence>
<dbReference type="Gene3D" id="1.10.443.10">
    <property type="entry name" value="Intergrase catalytic core"/>
    <property type="match status" value="1"/>
</dbReference>
<dbReference type="InterPro" id="IPR013762">
    <property type="entry name" value="Integrase-like_cat_sf"/>
</dbReference>
<keyword evidence="2" id="KW-0233">DNA recombination</keyword>
<dbReference type="Pfam" id="PF00589">
    <property type="entry name" value="Phage_integrase"/>
    <property type="match status" value="1"/>
</dbReference>
<dbReference type="GO" id="GO:0015074">
    <property type="term" value="P:DNA integration"/>
    <property type="evidence" value="ECO:0007669"/>
    <property type="project" value="UniProtKB-KW"/>
</dbReference>
<dbReference type="InterPro" id="IPR002104">
    <property type="entry name" value="Integrase_catalytic"/>
</dbReference>